<dbReference type="Pfam" id="PF06304">
    <property type="entry name" value="DUF1048"/>
    <property type="match status" value="1"/>
</dbReference>
<dbReference type="RefSeq" id="WP_036098549.1">
    <property type="nucleotide sequence ID" value="NZ_AODF01000048.1"/>
</dbReference>
<accession>A0ABP3ATX7</accession>
<evidence type="ECO:0008006" key="3">
    <source>
        <dbReference type="Google" id="ProtNLM"/>
    </source>
</evidence>
<protein>
    <recommendedName>
        <fullName evidence="3">DUF1048 domain-containing protein</fullName>
    </recommendedName>
</protein>
<evidence type="ECO:0000313" key="2">
    <source>
        <dbReference type="Proteomes" id="UP000019249"/>
    </source>
</evidence>
<dbReference type="EMBL" id="AODF01000048">
    <property type="protein sequence ID" value="EUJ25459.1"/>
    <property type="molecule type" value="Genomic_DNA"/>
</dbReference>
<comment type="caution">
    <text evidence="1">The sequence shown here is derived from an EMBL/GenBank/DDBJ whole genome shotgun (WGS) entry which is preliminary data.</text>
</comment>
<organism evidence="1 2">
    <name type="scientific">Listeria floridensis FSL S10-1187</name>
    <dbReference type="NCBI Taxonomy" id="1265817"/>
    <lineage>
        <taxon>Bacteria</taxon>
        <taxon>Bacillati</taxon>
        <taxon>Bacillota</taxon>
        <taxon>Bacilli</taxon>
        <taxon>Bacillales</taxon>
        <taxon>Listeriaceae</taxon>
        <taxon>Listeria</taxon>
    </lineage>
</organism>
<name>A0ABP3ATX7_9LIST</name>
<sequence length="111" mass="13072">MRNFIKDMIGSKKRYKDYKKAKQNLPEHYKKALDALEKYMWNFARGENFMVVLEGVLHLFEESSIDNVPVTDILGTDPVEFADSIMAQYPEELWIIKSQDKLREDIKKIGE</sequence>
<dbReference type="SUPFAM" id="SSF158560">
    <property type="entry name" value="BH3980-like"/>
    <property type="match status" value="1"/>
</dbReference>
<proteinExistence type="predicted"/>
<dbReference type="Gene3D" id="1.10.1900.10">
    <property type="entry name" value="c-terminal domain of poly(a) binding protein"/>
    <property type="match status" value="1"/>
</dbReference>
<gene>
    <name evidence="1" type="ORF">MFLO_15396</name>
</gene>
<keyword evidence="2" id="KW-1185">Reference proteome</keyword>
<evidence type="ECO:0000313" key="1">
    <source>
        <dbReference type="EMBL" id="EUJ25459.1"/>
    </source>
</evidence>
<dbReference type="InterPro" id="IPR008316">
    <property type="entry name" value="UCP029876"/>
</dbReference>
<reference evidence="1 2" key="1">
    <citation type="journal article" date="2014" name="Int. J. Syst. Evol. Microbiol.">
        <title>Listeria floridensis sp. nov., Listeria aquatica sp. nov., Listeria cornellensis sp. nov., Listeria riparia sp. nov. and Listeria grandensis sp. nov., from agricultural and natural environments.</title>
        <authorList>
            <person name="den Bakker H.C."/>
            <person name="Warchocki S."/>
            <person name="Wright E.M."/>
            <person name="Allred A.F."/>
            <person name="Ahlstrom C."/>
            <person name="Manuel C.S."/>
            <person name="Stasiewicz M.J."/>
            <person name="Burrell A."/>
            <person name="Roof S."/>
            <person name="Strawn L."/>
            <person name="Fortes E.D."/>
            <person name="Nightingale K.K."/>
            <person name="Kephart D."/>
            <person name="Wiedmann M."/>
        </authorList>
    </citation>
    <scope>NUCLEOTIDE SEQUENCE [LARGE SCALE GENOMIC DNA]</scope>
    <source>
        <strain evidence="1 2">FSL S10-1187</strain>
    </source>
</reference>
<dbReference type="Proteomes" id="UP000019249">
    <property type="component" value="Unassembled WGS sequence"/>
</dbReference>